<dbReference type="RefSeq" id="WP_088652962.1">
    <property type="nucleotide sequence ID" value="NZ_AQQR01000037.1"/>
</dbReference>
<dbReference type="OrthoDB" id="179860at2"/>
<evidence type="ECO:0000259" key="2">
    <source>
        <dbReference type="Pfam" id="PF12696"/>
    </source>
</evidence>
<keyword evidence="4" id="KW-1185">Reference proteome</keyword>
<accession>A0A225NDZ1</accession>
<gene>
    <name evidence="3" type="ORF">ATO3_27370</name>
</gene>
<feature type="domain" description="TraD/TraG TraM recognition site" evidence="2">
    <location>
        <begin position="323"/>
        <end position="424"/>
    </location>
</feature>
<dbReference type="InterPro" id="IPR032689">
    <property type="entry name" value="TraG-D_C"/>
</dbReference>
<dbReference type="InterPro" id="IPR027417">
    <property type="entry name" value="P-loop_NTPase"/>
</dbReference>
<organism evidence="3 4">
    <name type="scientific">Marinibacterium profundimaris</name>
    <dbReference type="NCBI Taxonomy" id="1679460"/>
    <lineage>
        <taxon>Bacteria</taxon>
        <taxon>Pseudomonadati</taxon>
        <taxon>Pseudomonadota</taxon>
        <taxon>Alphaproteobacteria</taxon>
        <taxon>Rhodobacterales</taxon>
        <taxon>Paracoccaceae</taxon>
        <taxon>Marinibacterium</taxon>
    </lineage>
</organism>
<proteinExistence type="predicted"/>
<name>A0A225NDZ1_9RHOB</name>
<dbReference type="AlphaFoldDB" id="A0A225NDZ1"/>
<evidence type="ECO:0000313" key="4">
    <source>
        <dbReference type="Proteomes" id="UP000215377"/>
    </source>
</evidence>
<dbReference type="Pfam" id="PF12696">
    <property type="entry name" value="TraG-D_C"/>
    <property type="match status" value="1"/>
</dbReference>
<feature type="region of interest" description="Disordered" evidence="1">
    <location>
        <begin position="412"/>
        <end position="442"/>
    </location>
</feature>
<sequence length="501" mass="55642">MTRFGKNSPIPYHYEPKTPMLKVGKRDVLTLDDCLRGTVILGGTGSGKTSGSARTLAKAYLKAGCGGLVMCAHDAERAQWEELAKETGREGSIIVMDATAARRINFLDYTMATLGAGGFNTNLLDIIKRISEAGDIAEGRSSSGENKFFYDSAFEMLGNVFPILHAVYESIRLREVMSFIDTAPKSPQQLNDPEWTEHSFCAKTLALASQLLDTYPDLEIYCDYWTERFPDMGDRMRSSVIATISSMLYPFMTGKLHELFCTDTNLVPQLAGEGAIIILDLPVHLYGKAGATAQAIFKYLFQRAMEQRERDAGKDFKKSRCVVLWADECQYFLSDQDTKFFSNARRYRTCGVYITQDVKSFYAALGSGNEHAADALLGKFQNRIWHANADHTTNEDASRLIGERLLDQMSKQTSDGFSASGGNTQAEGNNTQSGQDGHNVGSSTTVSQYLARIVPPNFFTNKLRTGTASNKYKVDAVMLKSGHTWRHTRENYVIAAFDQRV</sequence>
<dbReference type="EMBL" id="AQQR01000037">
    <property type="protein sequence ID" value="OWU66786.1"/>
    <property type="molecule type" value="Genomic_DNA"/>
</dbReference>
<dbReference type="Proteomes" id="UP000215377">
    <property type="component" value="Unassembled WGS sequence"/>
</dbReference>
<evidence type="ECO:0000256" key="1">
    <source>
        <dbReference type="SAM" id="MobiDB-lite"/>
    </source>
</evidence>
<comment type="caution">
    <text evidence="3">The sequence shown here is derived from an EMBL/GenBank/DDBJ whole genome shotgun (WGS) entry which is preliminary data.</text>
</comment>
<reference evidence="3 4" key="1">
    <citation type="submission" date="2013-04" db="EMBL/GenBank/DDBJ databases">
        <title>Oceanicola sp. 22II1-22F33 Genome Sequencing.</title>
        <authorList>
            <person name="Lai Q."/>
            <person name="Li G."/>
            <person name="Shao Z."/>
        </authorList>
    </citation>
    <scope>NUCLEOTIDE SEQUENCE [LARGE SCALE GENOMIC DNA]</scope>
    <source>
        <strain evidence="3 4">22II1-22F33</strain>
    </source>
</reference>
<dbReference type="Gene3D" id="3.40.50.300">
    <property type="entry name" value="P-loop containing nucleotide triphosphate hydrolases"/>
    <property type="match status" value="1"/>
</dbReference>
<evidence type="ECO:0000313" key="3">
    <source>
        <dbReference type="EMBL" id="OWU66786.1"/>
    </source>
</evidence>
<dbReference type="SUPFAM" id="SSF52540">
    <property type="entry name" value="P-loop containing nucleoside triphosphate hydrolases"/>
    <property type="match status" value="1"/>
</dbReference>
<protein>
    <recommendedName>
        <fullName evidence="2">TraD/TraG TraM recognition site domain-containing protein</fullName>
    </recommendedName>
</protein>